<dbReference type="HOGENOM" id="CLU_1470648_0_0_1"/>
<dbReference type="Proteomes" id="UP000011115">
    <property type="component" value="Unassembled WGS sequence"/>
</dbReference>
<reference evidence="3" key="2">
    <citation type="submission" date="2015-06" db="UniProtKB">
        <authorList>
            <consortium name="EnsemblPlants"/>
        </authorList>
    </citation>
    <scope>IDENTIFICATION</scope>
    <source>
        <strain evidence="3">DM1-3 516 R44</strain>
    </source>
</reference>
<dbReference type="EnsemblPlants" id="PGSC0003DMT400033702">
    <property type="protein sequence ID" value="PGSC0003DMT400033702"/>
    <property type="gene ID" value="PGSC0003DMG400012948"/>
</dbReference>
<dbReference type="InParanoid" id="M1AZI6"/>
<evidence type="ECO:0000313" key="3">
    <source>
        <dbReference type="EnsemblPlants" id="PGSC0003DMT400033702"/>
    </source>
</evidence>
<evidence type="ECO:0000256" key="1">
    <source>
        <dbReference type="SAM" id="MobiDB-lite"/>
    </source>
</evidence>
<name>M1AZI6_SOLTU</name>
<keyword evidence="2" id="KW-0812">Transmembrane</keyword>
<feature type="region of interest" description="Disordered" evidence="1">
    <location>
        <begin position="139"/>
        <end position="169"/>
    </location>
</feature>
<accession>M1AZI6</accession>
<organism evidence="3 4">
    <name type="scientific">Solanum tuberosum</name>
    <name type="common">Potato</name>
    <dbReference type="NCBI Taxonomy" id="4113"/>
    <lineage>
        <taxon>Eukaryota</taxon>
        <taxon>Viridiplantae</taxon>
        <taxon>Streptophyta</taxon>
        <taxon>Embryophyta</taxon>
        <taxon>Tracheophyta</taxon>
        <taxon>Spermatophyta</taxon>
        <taxon>Magnoliopsida</taxon>
        <taxon>eudicotyledons</taxon>
        <taxon>Gunneridae</taxon>
        <taxon>Pentapetalae</taxon>
        <taxon>asterids</taxon>
        <taxon>lamiids</taxon>
        <taxon>Solanales</taxon>
        <taxon>Solanaceae</taxon>
        <taxon>Solanoideae</taxon>
        <taxon>Solaneae</taxon>
        <taxon>Solanum</taxon>
    </lineage>
</organism>
<evidence type="ECO:0000313" key="4">
    <source>
        <dbReference type="Proteomes" id="UP000011115"/>
    </source>
</evidence>
<protein>
    <submittedName>
        <fullName evidence="3">Late blight resistance protein</fullName>
    </submittedName>
</protein>
<reference evidence="4" key="1">
    <citation type="journal article" date="2011" name="Nature">
        <title>Genome sequence and analysis of the tuber crop potato.</title>
        <authorList>
            <consortium name="The Potato Genome Sequencing Consortium"/>
        </authorList>
    </citation>
    <scope>NUCLEOTIDE SEQUENCE [LARGE SCALE GENOMIC DNA]</scope>
    <source>
        <strain evidence="4">cv. DM1-3 516 R44</strain>
    </source>
</reference>
<dbReference type="PaxDb" id="4113-PGSC0003DMT400033702"/>
<keyword evidence="2" id="KW-0472">Membrane</keyword>
<feature type="transmembrane region" description="Helical" evidence="2">
    <location>
        <begin position="20"/>
        <end position="42"/>
    </location>
</feature>
<dbReference type="Gramene" id="PGSC0003DMT400033702">
    <property type="protein sequence ID" value="PGSC0003DMT400033702"/>
    <property type="gene ID" value="PGSC0003DMG400012948"/>
</dbReference>
<keyword evidence="2" id="KW-1133">Transmembrane helix</keyword>
<keyword evidence="4" id="KW-1185">Reference proteome</keyword>
<sequence>MSELCPLKVGQLAGNPSGNFKGILVFSLAISFGIILGVRLIFGSFLSHSKRERVRVLESEEEEKGKIKQKFVKIIVDFRRSSHTRTFHVLMPVGLHRFMMQTWVPRISIQHAVDLAEHSRVSAHGRQVVTNNDLIVDSSKDSMKKGEKGGCGQEKGDCKQGNGKGGAEEKLFENEDYIYTQSLP</sequence>
<feature type="compositionally biased region" description="Basic and acidic residues" evidence="1">
    <location>
        <begin position="139"/>
        <end position="158"/>
    </location>
</feature>
<proteinExistence type="predicted"/>
<dbReference type="AlphaFoldDB" id="M1AZI6"/>
<evidence type="ECO:0000256" key="2">
    <source>
        <dbReference type="SAM" id="Phobius"/>
    </source>
</evidence>